<organism evidence="1 2">
    <name type="scientific">Fusarium decemcellulare</name>
    <dbReference type="NCBI Taxonomy" id="57161"/>
    <lineage>
        <taxon>Eukaryota</taxon>
        <taxon>Fungi</taxon>
        <taxon>Dikarya</taxon>
        <taxon>Ascomycota</taxon>
        <taxon>Pezizomycotina</taxon>
        <taxon>Sordariomycetes</taxon>
        <taxon>Hypocreomycetidae</taxon>
        <taxon>Hypocreales</taxon>
        <taxon>Nectriaceae</taxon>
        <taxon>Fusarium</taxon>
        <taxon>Fusarium decemcellulare species complex</taxon>
    </lineage>
</organism>
<proteinExistence type="predicted"/>
<evidence type="ECO:0000313" key="1">
    <source>
        <dbReference type="EMBL" id="KAJ3534726.1"/>
    </source>
</evidence>
<protein>
    <submittedName>
        <fullName evidence="1">Uncharacterized protein</fullName>
    </submittedName>
</protein>
<keyword evidence="2" id="KW-1185">Reference proteome</keyword>
<dbReference type="EMBL" id="JANRMS010000762">
    <property type="protein sequence ID" value="KAJ3534726.1"/>
    <property type="molecule type" value="Genomic_DNA"/>
</dbReference>
<dbReference type="Proteomes" id="UP001148629">
    <property type="component" value="Unassembled WGS sequence"/>
</dbReference>
<reference evidence="1" key="1">
    <citation type="submission" date="2022-08" db="EMBL/GenBank/DDBJ databases">
        <title>Genome Sequence of Fusarium decemcellulare.</title>
        <authorList>
            <person name="Buettner E."/>
        </authorList>
    </citation>
    <scope>NUCLEOTIDE SEQUENCE</scope>
    <source>
        <strain evidence="1">Babe19</strain>
    </source>
</reference>
<accession>A0ACC1S977</accession>
<sequence>MADPGDYTVGWICAINTEHVAARAFLDDEHQAPSSISQHDSNAYTLGRIGEHNVVIAVLPMGEYGTNSAATVARDMLHSFPNIRIGLMVGIGGGAPSEKHDIRLGDVVVSSPGNGRGGVLQYDFGKTVQNQSFQRTGFLDQPPTVLRTNIQSLRSKYEVDGHQLHETIQDLLTRKPKLRRKYMRPDPASDQLYRSDFVHLGNSDVVCAGHCDSDFSKLINRPPRDEYEDNPAIHYGLIASANELMKDALTRDRLAKQENVLCFEMEAAGLMNHFPCLVIRGICDYADSHKSKEWQGYAAMTAASYTRDLLLRIPPTRLQSERKLSDVIDKLTYDVNDIKEHTTRTIDYLDTEKLHKILDWLTRFDHSSDHDKHLSNHHDGTGIWFLNSESHRRWLDTPGQTLFCTGIPGAGKTIMTAVLVRNLQEHFRGDSSIGIAYVYCDYKRHKEQTAQNLLASLLAQLVRHYSTYHRLPPAVDELHEAHAAGHQRPLFPELSKCLRSVAKLFSKVYVVIDALDECQTSNGCRAMFLNEMFKLQDSIDVNLFATSRPMPEVMCLFEGRDNGSSLQIHANKDDLQCYADHQMERMPGFIKEDPILRDKMKTTVVEAPTIGHMEEMLQQLPHDFYATYEQTVERINRQSENIRKLAKKVLAWVVYARRPLSSEELRHAVTIKPGSSQMDQRFIPSVQTMISVCSGLVGFNKETDEFTLAHYTVQEYLEGQAVTESWFQDSHAHVARACITYLNFAANIPEENLSENSKWDELKQEVDTNSALDLFMRYAAHNWDYHARENEEPCQDAILNLIGDHSRKVLCAMMTVRNWGCDLRTYQSWHDLHYAAFFGLYETTKILLHGAKSTRINMPDTKGGTPLFYAAGGGDERIVEKLIRSGAAVDTRDYRGHTPLLWAAQNGLEHIVDILISHEAQIEGSDGAHFWQFAAKWRSDHLCELAHQMGADIDSTNYPDERPLITVARQGNWNAVKILLENGAQINAPDSNGDTPLSHAVSHGSGSVVKLLLLNGAQLEVKNYFGYTPLSDAAQSRRLVVVETLLEHGANVNSRSIGDTTALWWAAEGGYEATVRLLLQHGADVNSRDTWGYTTPLYWAAKKGYDDISRLLLRAGAQVNLTDQEGDSALSVSVLGGHTNVVDLLLQNGADVNSRNNDGQTPLFVAVKNEKNNPYPEDIVAMLLQKGAAVNQRDTDGNTPLYHASIGNSNPTYQLLLQHGAQLEPSKASDYQRLFDTPTEPGGSATPPTFTIAPLTTSVARDDALTAELWRIQGCSDPNVQDLRGSTPLHKVSQRRSPSATLEALVQRDDVLIDSRHDSGQANLMLAGTEGFPQTLTRLINHGADAAVLQQFQALSSNELQKYTVCNGAFELEIKLEIKQEDYPRRKRRRLE</sequence>
<name>A0ACC1S977_9HYPO</name>
<comment type="caution">
    <text evidence="1">The sequence shown here is derived from an EMBL/GenBank/DDBJ whole genome shotgun (WGS) entry which is preliminary data.</text>
</comment>
<gene>
    <name evidence="1" type="ORF">NM208_g7420</name>
</gene>
<evidence type="ECO:0000313" key="2">
    <source>
        <dbReference type="Proteomes" id="UP001148629"/>
    </source>
</evidence>